<feature type="signal peptide" evidence="6">
    <location>
        <begin position="1"/>
        <end position="22"/>
    </location>
</feature>
<feature type="chain" id="PRO_5023152621" description="Dipeptidyl-peptidase" evidence="6">
    <location>
        <begin position="23"/>
        <end position="690"/>
    </location>
</feature>
<evidence type="ECO:0000256" key="6">
    <source>
        <dbReference type="RuleBase" id="RU366067"/>
    </source>
</evidence>
<dbReference type="PANTHER" id="PTHR38469:SF1">
    <property type="entry name" value="PERIPLASMIC PEPTIDASE SUBFAMILY S1B"/>
    <property type="match status" value="1"/>
</dbReference>
<protein>
    <recommendedName>
        <fullName evidence="6">Dipeptidyl-peptidase</fullName>
        <ecNumber evidence="6">3.4.14.-</ecNumber>
    </recommendedName>
</protein>
<evidence type="ECO:0000256" key="2">
    <source>
        <dbReference type="ARBA" id="ARBA00022438"/>
    </source>
</evidence>
<keyword evidence="6" id="KW-0720">Serine protease</keyword>
<evidence type="ECO:0000256" key="3">
    <source>
        <dbReference type="ARBA" id="ARBA00022670"/>
    </source>
</evidence>
<dbReference type="OrthoDB" id="9805367at2"/>
<dbReference type="PANTHER" id="PTHR38469">
    <property type="entry name" value="PERIPLASMIC PEPTIDASE SUBFAMILY S1B"/>
    <property type="match status" value="1"/>
</dbReference>
<name>A0A2P2EAS5_9PROT</name>
<keyword evidence="8" id="KW-1185">Reference proteome</keyword>
<evidence type="ECO:0000313" key="7">
    <source>
        <dbReference type="EMBL" id="GBF58168.1"/>
    </source>
</evidence>
<accession>A0A2P2EAS5</accession>
<dbReference type="EMBL" id="BFBR01000005">
    <property type="protein sequence ID" value="GBF58168.1"/>
    <property type="molecule type" value="Genomic_DNA"/>
</dbReference>
<evidence type="ECO:0000313" key="8">
    <source>
        <dbReference type="Proteomes" id="UP000245086"/>
    </source>
</evidence>
<dbReference type="GO" id="GO:0070009">
    <property type="term" value="F:serine-type aminopeptidase activity"/>
    <property type="evidence" value="ECO:0007669"/>
    <property type="project" value="UniProtKB-UniRule"/>
</dbReference>
<comment type="caution">
    <text evidence="7">The sequence shown here is derived from an EMBL/GenBank/DDBJ whole genome shotgun (WGS) entry which is preliminary data.</text>
</comment>
<dbReference type="GO" id="GO:0008239">
    <property type="term" value="F:dipeptidyl-peptidase activity"/>
    <property type="evidence" value="ECO:0007669"/>
    <property type="project" value="UniProtKB-UniRule"/>
</dbReference>
<dbReference type="Pfam" id="PF10459">
    <property type="entry name" value="Peptidase_S46"/>
    <property type="match status" value="1"/>
</dbReference>
<organism evidence="7 8">
    <name type="scientific">Candidatus Phycosocius bacilliformis</name>
    <dbReference type="NCBI Taxonomy" id="1445552"/>
    <lineage>
        <taxon>Bacteria</taxon>
        <taxon>Pseudomonadati</taxon>
        <taxon>Pseudomonadota</taxon>
        <taxon>Alphaproteobacteria</taxon>
        <taxon>Caulobacterales</taxon>
        <taxon>Caulobacterales incertae sedis</taxon>
        <taxon>Candidatus Phycosocius</taxon>
    </lineage>
</organism>
<keyword evidence="2 6" id="KW-0031">Aminopeptidase</keyword>
<dbReference type="EC" id="3.4.14.-" evidence="6"/>
<dbReference type="GO" id="GO:0043171">
    <property type="term" value="P:peptide catabolic process"/>
    <property type="evidence" value="ECO:0007669"/>
    <property type="project" value="UniProtKB-UniRule"/>
</dbReference>
<comment type="function">
    <text evidence="6">Catalyzes the removal of dipeptides from the N-terminus of oligopeptides.</text>
</comment>
<dbReference type="SUPFAM" id="SSF50494">
    <property type="entry name" value="Trypsin-like serine proteases"/>
    <property type="match status" value="1"/>
</dbReference>
<dbReference type="AlphaFoldDB" id="A0A2P2EAS5"/>
<evidence type="ECO:0000256" key="5">
    <source>
        <dbReference type="ARBA" id="ARBA00022801"/>
    </source>
</evidence>
<dbReference type="RefSeq" id="WP_108985031.1">
    <property type="nucleotide sequence ID" value="NZ_BFBR01000005.1"/>
</dbReference>
<keyword evidence="3 6" id="KW-0645">Protease</keyword>
<dbReference type="Gene3D" id="2.40.10.10">
    <property type="entry name" value="Trypsin-like serine proteases"/>
    <property type="match status" value="1"/>
</dbReference>
<dbReference type="InterPro" id="IPR019500">
    <property type="entry name" value="Pep_S46"/>
</dbReference>
<evidence type="ECO:0000256" key="4">
    <source>
        <dbReference type="ARBA" id="ARBA00022729"/>
    </source>
</evidence>
<evidence type="ECO:0000256" key="1">
    <source>
        <dbReference type="ARBA" id="ARBA00010491"/>
    </source>
</evidence>
<sequence>MPLKLLKAATAAAFVISSPAFADEGMWTFDAFPAAQMKATYGFAPDQAWLNRVQQSAVRLSVGCSASFVSNTGLILTNWHCVSLCVGDLSSADKDYNKSGFLATTLVDEKACPGMQAEVLVSITDATAEVKAATAGVEASKVAQARAVAIAQLEEEACKDDNKELFRCEVIDLYRGGQYKVYKYRTYKDVRLVFAPEKEVGFFGGDPDNFNFPRYNLDSGFLRAYENGKPVKTPTYLPWTQETPKDGDVVFVAGNPGSTERLRTVNQLKFERDFPLQSDLLILSEWRGRLIEYRNKSVEAKRSAESVFYIVENSFKALYGQQRALADPSFLAIKEPEEADLKAKVRADAKLRAEIGDPWADIDRLLAKQQDLFWQYQYLESYSGATSSLYPMAVNLVRLANEGAKPLAERLPGYSDADMVQIQEQLLADAPVYKEIEQIGLELWLSKAREYLTADHPAIKRLLGSESPEGIAARGIAGTKLDDKAVREALIKGGKAAIDASTDPLIVLARRAEADARAINVKMNQEVNGPISQAAERIAAARFAVYGSNVYPDATFTLRLSYGVVDGWTYGGVKIPSTTNIGGYFERASGEFPFVAAPSWLAAKSSLDPSIPFNISTTNDVIGGNSGSPLIDRQGRVVGAVFDGNIHSLGGNFAYDGRYNRTVSVTTAAITEALSKVYKADRLVAELKAK</sequence>
<keyword evidence="5 6" id="KW-0378">Hydrolase</keyword>
<reference evidence="7 8" key="1">
    <citation type="journal article" date="2018" name="Genome Announc.">
        <title>Draft Genome Sequence of "Candidatus Phycosocius bacilliformis," an Alphaproteobacterial Ectosymbiont of the Hydrocarbon-Producing Green Alga Botryococcus braunii.</title>
        <authorList>
            <person name="Tanabe Y."/>
            <person name="Yamaguchi H."/>
            <person name="Watanabe M.M."/>
        </authorList>
    </citation>
    <scope>NUCLEOTIDE SEQUENCE [LARGE SCALE GENOMIC DNA]</scope>
    <source>
        <strain evidence="7 8">BOTRYCO-2</strain>
    </source>
</reference>
<proteinExistence type="inferred from homology"/>
<gene>
    <name evidence="7" type="ORF">PbB2_01840</name>
</gene>
<comment type="similarity">
    <text evidence="1 6">Belongs to the peptidase S46 family.</text>
</comment>
<keyword evidence="4 6" id="KW-0732">Signal</keyword>
<dbReference type="Proteomes" id="UP000245086">
    <property type="component" value="Unassembled WGS sequence"/>
</dbReference>
<dbReference type="InterPro" id="IPR043504">
    <property type="entry name" value="Peptidase_S1_PA_chymotrypsin"/>
</dbReference>
<dbReference type="InterPro" id="IPR009003">
    <property type="entry name" value="Peptidase_S1_PA"/>
</dbReference>
<dbReference type="GO" id="GO:0006508">
    <property type="term" value="P:proteolysis"/>
    <property type="evidence" value="ECO:0007669"/>
    <property type="project" value="UniProtKB-KW"/>
</dbReference>